<feature type="compositionally biased region" description="Low complexity" evidence="12">
    <location>
        <begin position="64"/>
        <end position="83"/>
    </location>
</feature>
<dbReference type="GO" id="GO:0034450">
    <property type="term" value="F:ubiquitin-ubiquitin ligase activity"/>
    <property type="evidence" value="ECO:0007669"/>
    <property type="project" value="InterPro"/>
</dbReference>
<dbReference type="SMART" id="SM00504">
    <property type="entry name" value="Ubox"/>
    <property type="match status" value="1"/>
</dbReference>
<evidence type="ECO:0000256" key="12">
    <source>
        <dbReference type="SAM" id="MobiDB-lite"/>
    </source>
</evidence>
<evidence type="ECO:0000256" key="3">
    <source>
        <dbReference type="ARBA" id="ARBA00004496"/>
    </source>
</evidence>
<dbReference type="InterPro" id="IPR019474">
    <property type="entry name" value="Ub_conjug_fac_E4_core"/>
</dbReference>
<dbReference type="EMBL" id="ML991850">
    <property type="protein sequence ID" value="KAF2229939.1"/>
    <property type="molecule type" value="Genomic_DNA"/>
</dbReference>
<dbReference type="GO" id="GO:0003755">
    <property type="term" value="F:peptidyl-prolyl cis-trans isomerase activity"/>
    <property type="evidence" value="ECO:0007669"/>
    <property type="project" value="UniProtKB-KW"/>
</dbReference>
<dbReference type="PROSITE" id="PS51698">
    <property type="entry name" value="U_BOX"/>
    <property type="match status" value="1"/>
</dbReference>
<dbReference type="GO" id="GO:0005737">
    <property type="term" value="C:cytoplasm"/>
    <property type="evidence" value="ECO:0007669"/>
    <property type="project" value="UniProtKB-SubCell"/>
</dbReference>
<evidence type="ECO:0000256" key="7">
    <source>
        <dbReference type="ARBA" id="ARBA00022679"/>
    </source>
</evidence>
<evidence type="ECO:0000313" key="14">
    <source>
        <dbReference type="EMBL" id="KAF2229939.1"/>
    </source>
</evidence>
<dbReference type="SUPFAM" id="SSF57850">
    <property type="entry name" value="RING/U-box"/>
    <property type="match status" value="1"/>
</dbReference>
<evidence type="ECO:0000256" key="11">
    <source>
        <dbReference type="SAM" id="Coils"/>
    </source>
</evidence>
<dbReference type="Pfam" id="PF04564">
    <property type="entry name" value="U-box"/>
    <property type="match status" value="1"/>
</dbReference>
<evidence type="ECO:0000256" key="9">
    <source>
        <dbReference type="ARBA" id="ARBA00023110"/>
    </source>
</evidence>
<keyword evidence="9" id="KW-0697">Rotamase</keyword>
<dbReference type="GO" id="GO:0000209">
    <property type="term" value="P:protein polyubiquitination"/>
    <property type="evidence" value="ECO:0007669"/>
    <property type="project" value="TreeGrafter"/>
</dbReference>
<dbReference type="InterPro" id="IPR013083">
    <property type="entry name" value="Znf_RING/FYVE/PHD"/>
</dbReference>
<dbReference type="OrthoDB" id="20295at2759"/>
<evidence type="ECO:0000259" key="13">
    <source>
        <dbReference type="PROSITE" id="PS51698"/>
    </source>
</evidence>
<gene>
    <name evidence="14" type="ORF">EV356DRAFT_509881</name>
</gene>
<dbReference type="FunFam" id="3.30.40.10:FF:000055">
    <property type="entry name" value="Ubiquitin conjugation factor e4 a"/>
    <property type="match status" value="1"/>
</dbReference>
<accession>A0A6A6GWG6</accession>
<dbReference type="CDD" id="cd16657">
    <property type="entry name" value="RING-Ubox_UBE4A"/>
    <property type="match status" value="1"/>
</dbReference>
<feature type="compositionally biased region" description="Polar residues" evidence="12">
    <location>
        <begin position="23"/>
        <end position="32"/>
    </location>
</feature>
<evidence type="ECO:0000256" key="5">
    <source>
        <dbReference type="ARBA" id="ARBA00007434"/>
    </source>
</evidence>
<evidence type="ECO:0000256" key="2">
    <source>
        <dbReference type="ARBA" id="ARBA00004123"/>
    </source>
</evidence>
<keyword evidence="8" id="KW-0833">Ubl conjugation pathway</keyword>
<feature type="compositionally biased region" description="Low complexity" evidence="12">
    <location>
        <begin position="35"/>
        <end position="49"/>
    </location>
</feature>
<dbReference type="AlphaFoldDB" id="A0A6A6GWG6"/>
<dbReference type="Pfam" id="PF10408">
    <property type="entry name" value="Ufd2P_core"/>
    <property type="match status" value="1"/>
</dbReference>
<keyword evidence="11" id="KW-0175">Coiled coil</keyword>
<dbReference type="Gene3D" id="3.30.40.10">
    <property type="entry name" value="Zinc/RING finger domain, C3HC4 (zinc finger)"/>
    <property type="match status" value="1"/>
</dbReference>
<keyword evidence="7" id="KW-0808">Transferase</keyword>
<feature type="coiled-coil region" evidence="11">
    <location>
        <begin position="532"/>
        <end position="566"/>
    </location>
</feature>
<dbReference type="PANTHER" id="PTHR13931">
    <property type="entry name" value="UBIQUITINATION FACTOR E4"/>
    <property type="match status" value="1"/>
</dbReference>
<evidence type="ECO:0000256" key="8">
    <source>
        <dbReference type="ARBA" id="ARBA00022786"/>
    </source>
</evidence>
<dbReference type="GO" id="GO:0005634">
    <property type="term" value="C:nucleus"/>
    <property type="evidence" value="ECO:0007669"/>
    <property type="project" value="UniProtKB-SubCell"/>
</dbReference>
<keyword evidence="9" id="KW-0413">Isomerase</keyword>
<dbReference type="GO" id="GO:0006511">
    <property type="term" value="P:ubiquitin-dependent protein catabolic process"/>
    <property type="evidence" value="ECO:0007669"/>
    <property type="project" value="InterPro"/>
</dbReference>
<comment type="subcellular location">
    <subcellularLocation>
        <location evidence="3">Cytoplasm</location>
    </subcellularLocation>
    <subcellularLocation>
        <location evidence="2">Nucleus</location>
    </subcellularLocation>
</comment>
<evidence type="ECO:0000256" key="10">
    <source>
        <dbReference type="ARBA" id="ARBA00023242"/>
    </source>
</evidence>
<reference evidence="14" key="1">
    <citation type="journal article" date="2020" name="Stud. Mycol.">
        <title>101 Dothideomycetes genomes: a test case for predicting lifestyles and emergence of pathogens.</title>
        <authorList>
            <person name="Haridas S."/>
            <person name="Albert R."/>
            <person name="Binder M."/>
            <person name="Bloem J."/>
            <person name="Labutti K."/>
            <person name="Salamov A."/>
            <person name="Andreopoulos B."/>
            <person name="Baker S."/>
            <person name="Barry K."/>
            <person name="Bills G."/>
            <person name="Bluhm B."/>
            <person name="Cannon C."/>
            <person name="Castanera R."/>
            <person name="Culley D."/>
            <person name="Daum C."/>
            <person name="Ezra D."/>
            <person name="Gonzalez J."/>
            <person name="Henrissat B."/>
            <person name="Kuo A."/>
            <person name="Liang C."/>
            <person name="Lipzen A."/>
            <person name="Lutzoni F."/>
            <person name="Magnuson J."/>
            <person name="Mondo S."/>
            <person name="Nolan M."/>
            <person name="Ohm R."/>
            <person name="Pangilinan J."/>
            <person name="Park H.-J."/>
            <person name="Ramirez L."/>
            <person name="Alfaro M."/>
            <person name="Sun H."/>
            <person name="Tritt A."/>
            <person name="Yoshinaga Y."/>
            <person name="Zwiers L.-H."/>
            <person name="Turgeon B."/>
            <person name="Goodwin S."/>
            <person name="Spatafora J."/>
            <person name="Crous P."/>
            <person name="Grigoriev I."/>
        </authorList>
    </citation>
    <scope>NUCLEOTIDE SEQUENCE</scope>
    <source>
        <strain evidence="14">Tuck. ex Michener</strain>
    </source>
</reference>
<name>A0A6A6GWG6_VIRVR</name>
<dbReference type="InterPro" id="IPR045132">
    <property type="entry name" value="UBE4"/>
</dbReference>
<feature type="compositionally biased region" description="Polar residues" evidence="12">
    <location>
        <begin position="100"/>
        <end position="110"/>
    </location>
</feature>
<evidence type="ECO:0000313" key="15">
    <source>
        <dbReference type="Proteomes" id="UP000800092"/>
    </source>
</evidence>
<dbReference type="InterPro" id="IPR003613">
    <property type="entry name" value="Ubox_domain"/>
</dbReference>
<dbReference type="GO" id="GO:0000151">
    <property type="term" value="C:ubiquitin ligase complex"/>
    <property type="evidence" value="ECO:0007669"/>
    <property type="project" value="InterPro"/>
</dbReference>
<proteinExistence type="inferred from homology"/>
<comment type="catalytic activity">
    <reaction evidence="1">
        <text>S-ubiquitinyl-[E2 ubiquitin-conjugating enzyme]-L-cysteine + [acceptor protein]-L-lysine = [E2 ubiquitin-conjugating enzyme]-L-cysteine + N(6)-ubiquitinyl-[acceptor protein]-L-lysine.</text>
        <dbReference type="EC" id="2.3.2.27"/>
    </reaction>
</comment>
<evidence type="ECO:0000256" key="6">
    <source>
        <dbReference type="ARBA" id="ARBA00022490"/>
    </source>
</evidence>
<keyword evidence="10" id="KW-0539">Nucleus</keyword>
<evidence type="ECO:0000256" key="1">
    <source>
        <dbReference type="ARBA" id="ARBA00000900"/>
    </source>
</evidence>
<comment type="similarity">
    <text evidence="5">Belongs to the ubiquitin conjugation factor E4 family.</text>
</comment>
<dbReference type="GO" id="GO:0036503">
    <property type="term" value="P:ERAD pathway"/>
    <property type="evidence" value="ECO:0007669"/>
    <property type="project" value="InterPro"/>
</dbReference>
<dbReference type="PANTHER" id="PTHR13931:SF2">
    <property type="entry name" value="UBIQUITIN CONJUGATION FACTOR E4 B"/>
    <property type="match status" value="1"/>
</dbReference>
<protein>
    <submittedName>
        <fullName evidence="14">Ubiquitin conjugation factor E4</fullName>
    </submittedName>
</protein>
<keyword evidence="6" id="KW-0963">Cytoplasm</keyword>
<feature type="domain" description="U-box" evidence="13">
    <location>
        <begin position="996"/>
        <end position="1070"/>
    </location>
</feature>
<comment type="pathway">
    <text evidence="4">Protein modification; protein ubiquitination.</text>
</comment>
<dbReference type="Proteomes" id="UP000800092">
    <property type="component" value="Unassembled WGS sequence"/>
</dbReference>
<feature type="region of interest" description="Disordered" evidence="12">
    <location>
        <begin position="1"/>
        <end position="127"/>
    </location>
</feature>
<dbReference type="UniPathway" id="UPA00143"/>
<sequence length="1084" mass="122925">MSDTTSDADKIRNKRLAKLGGSAPSSSSTNGEPGSDAAPVPPNSASAPSKESANGSAPEPSPKPKINISKPSQSSPTSTTSNPFTQLGMKQEKSSKPEVNIQSGRSTPQKPQGGAEGTGRAISRQGESIEAWEDRTLSNVFRITLKPEVLHDAHGHPLRLVAEVRSELEEEGTPIRLTTSVLEQALLEAAQQEPQPLEYLLGCWKRVSKLFRGMKSGSTEDPKYIVAKEARRLCMSYCIFAVTIPDMFGQEIPDTNPLAKHLLVDPDNDIGICHDFLMEAIARMPEDESIKDVLVGAMEQVSRDLSKMSMNDNYKPYMQALHNFVRYPPLVDALTQSPSFLPDDLPPQEIENKTLLGPFFHLSPMQSEVAINYFSSPQTRDRAYIKNSQDALRMTLRTHQAELFDITNLIIKASKEPRERMLNWFAMVVNKNHKKRAMQVDPKTVSSDGFMVNVTIILDQLCEPFMDATFSKVDRIDVNYLRRNPRVAIRDETKINADQHTSDRFYDQHMVGTNNFISEIFFLTVAAHHYGTEAANTKLSSLQREISHMEKQLEKFEAERHNYINNPNQLRMFEDALKKYRDQLEKYHCVVHATRGVLLDDLAQARSMLFMRYVIVWLLRLASGANLPKEQLHLPLPDQPPEIFACLPEYFVEDIVDNFKFITRFLPQIITTTQCQELIQICITFLRSSEYIKNPYLKSGLVTILFHGVWPQWNRTKGILGDELNGMPFALKHLLHALMKFYIEAESTGTHTQFFDKFNIRYEIFQVIRCIWSNSVYRENLATESRVNADFFVRFVNLLLNDVTFVLDESFTAFNTINGLSKELAPSISSSLSQQERTDKEEALQAAQGKAKSYMQLTNETVSMLKLFTDALADPFTMPEVVQRLADMLDYNLDALVGPKRKNLHVENPKEYSFDPKTLLSELVDVYLNLGGKESFRLAVARDGRSYKPNNFEAAQDVMKRYALKSPDEMTRFSTLASQIARAREEEEEEEQDLGEIPDEFLDPLVFTLMDDPVILPASKTTIDRSTIRSHLLSDPTDPFNRSPLKIEDVVPDEEMKRKIAEFKATKRAEKIAAREATEPMDTA</sequence>
<evidence type="ECO:0000256" key="4">
    <source>
        <dbReference type="ARBA" id="ARBA00004906"/>
    </source>
</evidence>
<organism evidence="14 15">
    <name type="scientific">Viridothelium virens</name>
    <name type="common">Speckled blister lichen</name>
    <name type="synonym">Trypethelium virens</name>
    <dbReference type="NCBI Taxonomy" id="1048519"/>
    <lineage>
        <taxon>Eukaryota</taxon>
        <taxon>Fungi</taxon>
        <taxon>Dikarya</taxon>
        <taxon>Ascomycota</taxon>
        <taxon>Pezizomycotina</taxon>
        <taxon>Dothideomycetes</taxon>
        <taxon>Dothideomycetes incertae sedis</taxon>
        <taxon>Trypetheliales</taxon>
        <taxon>Trypetheliaceae</taxon>
        <taxon>Viridothelium</taxon>
    </lineage>
</organism>
<keyword evidence="15" id="KW-1185">Reference proteome</keyword>